<evidence type="ECO:0000313" key="3">
    <source>
        <dbReference type="Proteomes" id="UP000475249"/>
    </source>
</evidence>
<keyword evidence="1" id="KW-1133">Transmembrane helix</keyword>
<dbReference type="AlphaFoldDB" id="A0A6L9E6Y5"/>
<organism evidence="2 3">
    <name type="scientific">Poritiphilus flavus</name>
    <dbReference type="NCBI Taxonomy" id="2697053"/>
    <lineage>
        <taxon>Bacteria</taxon>
        <taxon>Pseudomonadati</taxon>
        <taxon>Bacteroidota</taxon>
        <taxon>Flavobacteriia</taxon>
        <taxon>Flavobacteriales</taxon>
        <taxon>Flavobacteriaceae</taxon>
        <taxon>Poritiphilus</taxon>
    </lineage>
</organism>
<keyword evidence="3" id="KW-1185">Reference proteome</keyword>
<sequence>MKEEVFENKAIAYLSGRMEDKEKQEFEVFLKDNGAFQIQFEQLQNSWAQLDSLEVPEPSERMDTSFYSMLYEEQDKAKKKVGFASQIRDFMVSLWRPQFAYGLALLAIGLAIGFFLRAPIDNPVQQSPEVVDSETETVREQLVLTLLEQPSANKRLQGINEANKIQKVDETVIRALLQTLNSDPNVNVRLAAIESLTNYLDNPIVREGLVQSIVSQESPIVQVTLANLMVALQEKKSIEPFKKLIRSKSLDSSVKKKLESSIQQII</sequence>
<dbReference type="RefSeq" id="WP_161433205.1">
    <property type="nucleotide sequence ID" value="NZ_WXYO01000001.1"/>
</dbReference>
<protein>
    <submittedName>
        <fullName evidence="2">HEAT repeat domain-containing protein</fullName>
    </submittedName>
</protein>
<name>A0A6L9E6Y5_9FLAO</name>
<comment type="caution">
    <text evidence="2">The sequence shown here is derived from an EMBL/GenBank/DDBJ whole genome shotgun (WGS) entry which is preliminary data.</text>
</comment>
<accession>A0A6L9E6Y5</accession>
<keyword evidence="1" id="KW-0812">Transmembrane</keyword>
<dbReference type="EMBL" id="WXYO01000001">
    <property type="protein sequence ID" value="NAS10388.1"/>
    <property type="molecule type" value="Genomic_DNA"/>
</dbReference>
<dbReference type="Pfam" id="PF13646">
    <property type="entry name" value="HEAT_2"/>
    <property type="match status" value="1"/>
</dbReference>
<dbReference type="InterPro" id="IPR016024">
    <property type="entry name" value="ARM-type_fold"/>
</dbReference>
<dbReference type="SUPFAM" id="SSF48371">
    <property type="entry name" value="ARM repeat"/>
    <property type="match status" value="1"/>
</dbReference>
<dbReference type="Proteomes" id="UP000475249">
    <property type="component" value="Unassembled WGS sequence"/>
</dbReference>
<gene>
    <name evidence="2" type="ORF">GTQ38_00125</name>
</gene>
<dbReference type="InterPro" id="IPR011989">
    <property type="entry name" value="ARM-like"/>
</dbReference>
<evidence type="ECO:0000313" key="2">
    <source>
        <dbReference type="EMBL" id="NAS10388.1"/>
    </source>
</evidence>
<dbReference type="Gene3D" id="1.25.10.10">
    <property type="entry name" value="Leucine-rich Repeat Variant"/>
    <property type="match status" value="1"/>
</dbReference>
<proteinExistence type="predicted"/>
<feature type="transmembrane region" description="Helical" evidence="1">
    <location>
        <begin position="98"/>
        <end position="116"/>
    </location>
</feature>
<keyword evidence="1" id="KW-0472">Membrane</keyword>
<evidence type="ECO:0000256" key="1">
    <source>
        <dbReference type="SAM" id="Phobius"/>
    </source>
</evidence>
<reference evidence="2 3" key="1">
    <citation type="submission" date="2020-01" db="EMBL/GenBank/DDBJ databases">
        <title>Bacteria diversity of Porities sp.</title>
        <authorList>
            <person name="Wang G."/>
        </authorList>
    </citation>
    <scope>NUCLEOTIDE SEQUENCE [LARGE SCALE GENOMIC DNA]</scope>
    <source>
        <strain evidence="2 3">R33</strain>
    </source>
</reference>